<keyword evidence="2" id="KW-1185">Reference proteome</keyword>
<dbReference type="RefSeq" id="WP_066870785.1">
    <property type="nucleotide sequence ID" value="NZ_LNQB01000062.1"/>
</dbReference>
<accession>A0A178YKY8</accession>
<proteinExistence type="predicted"/>
<dbReference type="AlphaFoldDB" id="A0A178YKY8"/>
<organism evidence="1 2">
    <name type="scientific">Sinorhizobium saheli</name>
    <dbReference type="NCBI Taxonomy" id="36856"/>
    <lineage>
        <taxon>Bacteria</taxon>
        <taxon>Pseudomonadati</taxon>
        <taxon>Pseudomonadota</taxon>
        <taxon>Alphaproteobacteria</taxon>
        <taxon>Hyphomicrobiales</taxon>
        <taxon>Rhizobiaceae</taxon>
        <taxon>Sinorhizobium/Ensifer group</taxon>
        <taxon>Sinorhizobium</taxon>
    </lineage>
</organism>
<reference evidence="1 2" key="1">
    <citation type="submission" date="2015-11" db="EMBL/GenBank/DDBJ databases">
        <title>Ensifer anhuiense sp. nov., an effective nitrogen fixation bacterium with Glycine soja.</title>
        <authorList>
            <person name="Yan H."/>
            <person name="Chen W."/>
        </authorList>
    </citation>
    <scope>NUCLEOTIDE SEQUENCE [LARGE SCALE GENOMIC DNA]</scope>
    <source>
        <strain evidence="1 2">LMG 7837</strain>
    </source>
</reference>
<dbReference type="Proteomes" id="UP000078507">
    <property type="component" value="Unassembled WGS sequence"/>
</dbReference>
<dbReference type="OrthoDB" id="8279879at2"/>
<evidence type="ECO:0000313" key="1">
    <source>
        <dbReference type="EMBL" id="OAP48219.1"/>
    </source>
</evidence>
<gene>
    <name evidence="1" type="ORF">ATB98_20540</name>
</gene>
<sequence length="128" mass="14312">MLETSMNPMTQFFWPNSTRIDGPSALFSLGRLQAEALKAALRYQIEILRFGKNRCEQNLRLLENISSPGHVTDAFDLCCNFWQNAVLDYSEEVARMAELGSSVAAKAAKRVRQGEKLVVEDLAAQTAM</sequence>
<evidence type="ECO:0000313" key="2">
    <source>
        <dbReference type="Proteomes" id="UP000078507"/>
    </source>
</evidence>
<comment type="caution">
    <text evidence="1">The sequence shown here is derived from an EMBL/GenBank/DDBJ whole genome shotgun (WGS) entry which is preliminary data.</text>
</comment>
<name>A0A178YKY8_SINSA</name>
<evidence type="ECO:0008006" key="3">
    <source>
        <dbReference type="Google" id="ProtNLM"/>
    </source>
</evidence>
<protein>
    <recommendedName>
        <fullName evidence="3">Phasin domain-containing protein</fullName>
    </recommendedName>
</protein>
<dbReference type="EMBL" id="LNQB01000062">
    <property type="protein sequence ID" value="OAP48219.1"/>
    <property type="molecule type" value="Genomic_DNA"/>
</dbReference>